<dbReference type="GO" id="GO:0051301">
    <property type="term" value="P:cell division"/>
    <property type="evidence" value="ECO:0007669"/>
    <property type="project" value="InterPro"/>
</dbReference>
<feature type="transmembrane region" description="Helical" evidence="6">
    <location>
        <begin position="305"/>
        <end position="323"/>
    </location>
</feature>
<feature type="transmembrane region" description="Helical" evidence="6">
    <location>
        <begin position="21"/>
        <end position="42"/>
    </location>
</feature>
<reference evidence="8" key="2">
    <citation type="submission" date="2011-06" db="EMBL/GenBank/DDBJ databases">
        <title>The complete genome sequence of Alicyclobacillus acidocaldarius sp. Tc-4-1.</title>
        <authorList>
            <person name="Chen Y."/>
            <person name="He Y."/>
            <person name="Dong Z."/>
            <person name="Hu S."/>
        </authorList>
    </citation>
    <scope>NUCLEOTIDE SEQUENCE [LARGE SCALE GENOMIC DNA]</scope>
    <source>
        <strain evidence="8">Tc-4-1</strain>
    </source>
</reference>
<dbReference type="PANTHER" id="PTHR30474:SF1">
    <property type="entry name" value="PEPTIDOGLYCAN GLYCOSYLTRANSFERASE MRDB"/>
    <property type="match status" value="1"/>
</dbReference>
<dbReference type="EMBL" id="CP002902">
    <property type="protein sequence ID" value="AEJ43019.1"/>
    <property type="molecule type" value="Genomic_DNA"/>
</dbReference>
<feature type="transmembrane region" description="Helical" evidence="6">
    <location>
        <begin position="372"/>
        <end position="394"/>
    </location>
</feature>
<dbReference type="GO" id="GO:0005886">
    <property type="term" value="C:plasma membrane"/>
    <property type="evidence" value="ECO:0007669"/>
    <property type="project" value="TreeGrafter"/>
</dbReference>
<dbReference type="GO" id="GO:0008360">
    <property type="term" value="P:regulation of cell shape"/>
    <property type="evidence" value="ECO:0007669"/>
    <property type="project" value="UniProtKB-KW"/>
</dbReference>
<evidence type="ECO:0000256" key="1">
    <source>
        <dbReference type="ARBA" id="ARBA00004141"/>
    </source>
</evidence>
<accession>F8IGC3</accession>
<dbReference type="GO" id="GO:0015648">
    <property type="term" value="F:lipid-linked peptidoglycan transporter activity"/>
    <property type="evidence" value="ECO:0007669"/>
    <property type="project" value="TreeGrafter"/>
</dbReference>
<feature type="transmembrane region" description="Helical" evidence="6">
    <location>
        <begin position="335"/>
        <end position="352"/>
    </location>
</feature>
<dbReference type="GO" id="GO:0032153">
    <property type="term" value="C:cell division site"/>
    <property type="evidence" value="ECO:0007669"/>
    <property type="project" value="TreeGrafter"/>
</dbReference>
<evidence type="ECO:0000256" key="5">
    <source>
        <dbReference type="ARBA" id="ARBA00023136"/>
    </source>
</evidence>
<sequence length="413" mass="46051">MGLFVRGGGWRVESVRREWKYFDITVVVVLSLLAVYACLAIHAATAGNHSANIPSHVMSKQIAYEVLGFVALFAGALMDYRWLRKAHWWLWGISCVLLVAVFGFPATMGAHSWISFHSFSFQPSELAKVAIVVWLAKYMADVEEAEVPDYRLRKQWIFLPIVLVPFALTFKEPALGQALVMIAIFLTMYSVFARRGPYAVLMFFVLGVIALGVLATTVFTKQTLAFVDVLMKHHILKGYQAYRILTWVDPNFSQDKYGYNIHMAQTAIGSGELFGEGYGKGVLTSGGWVPNQWTDYIFSAIGEEFGFVGSAILVLLFLILCHRLIRIAQTTTDPFGMYIAVGIVGMFAFQVFENIGADMYMSPSTGITLPFISYGGTSLLVNYFAVGIVLSVGLRRRRTRLQAQFETSKGRLA</sequence>
<keyword evidence="4 6" id="KW-1133">Transmembrane helix</keyword>
<name>F8IGC3_ALIAT</name>
<reference evidence="7 8" key="1">
    <citation type="journal article" date="2011" name="J. Bacteriol.">
        <title>Complete Genome Sequence of Alicyclobacillus acidocaldarius Strain Tc-4-1.</title>
        <authorList>
            <person name="Chen Y."/>
            <person name="He Y."/>
            <person name="Zhang B."/>
            <person name="Yang J."/>
            <person name="Li W."/>
            <person name="Dong Z."/>
            <person name="Hu S."/>
        </authorList>
    </citation>
    <scope>NUCLEOTIDE SEQUENCE [LARGE SCALE GENOMIC DNA]</scope>
    <source>
        <strain evidence="7 8">Tc-4-1</strain>
    </source>
</reference>
<dbReference type="Pfam" id="PF01098">
    <property type="entry name" value="FTSW_RODA_SPOVE"/>
    <property type="match status" value="1"/>
</dbReference>
<evidence type="ECO:0000256" key="2">
    <source>
        <dbReference type="ARBA" id="ARBA00022692"/>
    </source>
</evidence>
<evidence type="ECO:0000256" key="4">
    <source>
        <dbReference type="ARBA" id="ARBA00022989"/>
    </source>
</evidence>
<evidence type="ECO:0000313" key="7">
    <source>
        <dbReference type="EMBL" id="AEJ43019.1"/>
    </source>
</evidence>
<dbReference type="InterPro" id="IPR001182">
    <property type="entry name" value="FtsW/RodA"/>
</dbReference>
<evidence type="ECO:0000313" key="8">
    <source>
        <dbReference type="Proteomes" id="UP000000292"/>
    </source>
</evidence>
<dbReference type="AlphaFoldDB" id="F8IGC3"/>
<feature type="transmembrane region" description="Helical" evidence="6">
    <location>
        <begin position="174"/>
        <end position="192"/>
    </location>
</feature>
<evidence type="ECO:0000256" key="3">
    <source>
        <dbReference type="ARBA" id="ARBA00022960"/>
    </source>
</evidence>
<keyword evidence="3" id="KW-0133">Cell shape</keyword>
<dbReference type="PANTHER" id="PTHR30474">
    <property type="entry name" value="CELL CYCLE PROTEIN"/>
    <property type="match status" value="1"/>
</dbReference>
<proteinExistence type="predicted"/>
<protein>
    <submittedName>
        <fullName evidence="7">Cell cycle protein</fullName>
    </submittedName>
</protein>
<keyword evidence="2 6" id="KW-0812">Transmembrane</keyword>
<dbReference type="Proteomes" id="UP000000292">
    <property type="component" value="Chromosome"/>
</dbReference>
<feature type="transmembrane region" description="Helical" evidence="6">
    <location>
        <begin position="199"/>
        <end position="219"/>
    </location>
</feature>
<gene>
    <name evidence="7" type="primary">rodA</name>
    <name evidence="7" type="ordered locus">TC41_1068</name>
</gene>
<dbReference type="STRING" id="1048834.TC41_1068"/>
<dbReference type="eggNOG" id="COG0772">
    <property type="taxonomic scope" value="Bacteria"/>
</dbReference>
<dbReference type="HOGENOM" id="CLU_029243_2_0_9"/>
<feature type="transmembrane region" description="Helical" evidence="6">
    <location>
        <begin position="89"/>
        <end position="114"/>
    </location>
</feature>
<dbReference type="PATRIC" id="fig|1048834.4.peg.1016"/>
<organism evidence="7 8">
    <name type="scientific">Alicyclobacillus acidocaldarius (strain Tc-4-1)</name>
    <name type="common">Bacillus acidocaldarius</name>
    <dbReference type="NCBI Taxonomy" id="1048834"/>
    <lineage>
        <taxon>Bacteria</taxon>
        <taxon>Bacillati</taxon>
        <taxon>Bacillota</taxon>
        <taxon>Bacilli</taxon>
        <taxon>Bacillales</taxon>
        <taxon>Alicyclobacillaceae</taxon>
        <taxon>Alicyclobacillus</taxon>
    </lineage>
</organism>
<feature type="transmembrane region" description="Helical" evidence="6">
    <location>
        <begin position="62"/>
        <end position="82"/>
    </location>
</feature>
<keyword evidence="5 6" id="KW-0472">Membrane</keyword>
<evidence type="ECO:0000256" key="6">
    <source>
        <dbReference type="SAM" id="Phobius"/>
    </source>
</evidence>
<dbReference type="KEGG" id="aad:TC41_1068"/>
<comment type="subcellular location">
    <subcellularLocation>
        <location evidence="1">Membrane</location>
        <topology evidence="1">Multi-pass membrane protein</topology>
    </subcellularLocation>
</comment>